<feature type="non-terminal residue" evidence="1">
    <location>
        <position position="1"/>
    </location>
</feature>
<evidence type="ECO:0000313" key="1">
    <source>
        <dbReference type="EMBL" id="GFC63755.1"/>
    </source>
</evidence>
<organism evidence="1">
    <name type="scientific">Tanacetum cinerariifolium</name>
    <name type="common">Dalmatian daisy</name>
    <name type="synonym">Chrysanthemum cinerariifolium</name>
    <dbReference type="NCBI Taxonomy" id="118510"/>
    <lineage>
        <taxon>Eukaryota</taxon>
        <taxon>Viridiplantae</taxon>
        <taxon>Streptophyta</taxon>
        <taxon>Embryophyta</taxon>
        <taxon>Tracheophyta</taxon>
        <taxon>Spermatophyta</taxon>
        <taxon>Magnoliopsida</taxon>
        <taxon>eudicotyledons</taxon>
        <taxon>Gunneridae</taxon>
        <taxon>Pentapetalae</taxon>
        <taxon>asterids</taxon>
        <taxon>campanulids</taxon>
        <taxon>Asterales</taxon>
        <taxon>Asteraceae</taxon>
        <taxon>Asteroideae</taxon>
        <taxon>Anthemideae</taxon>
        <taxon>Anthemidinae</taxon>
        <taxon>Tanacetum</taxon>
    </lineage>
</organism>
<accession>A0A699Q9D2</accession>
<protein>
    <submittedName>
        <fullName evidence="1">Uncharacterized protein</fullName>
    </submittedName>
</protein>
<reference evidence="1" key="1">
    <citation type="journal article" date="2019" name="Sci. Rep.">
        <title>Draft genome of Tanacetum cinerariifolium, the natural source of mosquito coil.</title>
        <authorList>
            <person name="Yamashiro T."/>
            <person name="Shiraishi A."/>
            <person name="Satake H."/>
            <person name="Nakayama K."/>
        </authorList>
    </citation>
    <scope>NUCLEOTIDE SEQUENCE</scope>
</reference>
<name>A0A699Q9D2_TANCI</name>
<dbReference type="EMBL" id="BKCJ010999359">
    <property type="protein sequence ID" value="GFC63755.1"/>
    <property type="molecule type" value="Genomic_DNA"/>
</dbReference>
<sequence length="97" mass="11384">DDPYPEGENYAKRQKTFEHRTFVFRESSYGQDNESEIGPSTSGNQEQLDEYYFWTNSYATDDDELPTEKVLQELVKEMSQTVDEAKLCKVVNDMLRQ</sequence>
<proteinExistence type="predicted"/>
<comment type="caution">
    <text evidence="1">The sequence shown here is derived from an EMBL/GenBank/DDBJ whole genome shotgun (WGS) entry which is preliminary data.</text>
</comment>
<dbReference type="AlphaFoldDB" id="A0A699Q9D2"/>
<gene>
    <name evidence="1" type="ORF">Tci_835725</name>
</gene>